<dbReference type="PANTHER" id="PTHR21107">
    <property type="entry name" value="CYTOCHROME C OXIDASE ASSEMBLY PROTEIN COX19"/>
    <property type="match status" value="1"/>
</dbReference>
<evidence type="ECO:0000256" key="3">
    <source>
        <dbReference type="ARBA" id="ARBA00023157"/>
    </source>
</evidence>
<comment type="subcellular location">
    <subcellularLocation>
        <location evidence="1">Cytoplasm</location>
    </subcellularLocation>
</comment>
<comment type="similarity">
    <text evidence="5">Belongs to the COX19 family.</text>
</comment>
<evidence type="ECO:0000313" key="8">
    <source>
        <dbReference type="Proteomes" id="UP001492380"/>
    </source>
</evidence>
<name>A0ABR1YV81_9PEZI</name>
<dbReference type="EMBL" id="JBBWRZ010000003">
    <property type="protein sequence ID" value="KAK8240080.1"/>
    <property type="molecule type" value="Genomic_DNA"/>
</dbReference>
<organism evidence="7 8">
    <name type="scientific">Phyllosticta capitalensis</name>
    <dbReference type="NCBI Taxonomy" id="121624"/>
    <lineage>
        <taxon>Eukaryota</taxon>
        <taxon>Fungi</taxon>
        <taxon>Dikarya</taxon>
        <taxon>Ascomycota</taxon>
        <taxon>Pezizomycotina</taxon>
        <taxon>Dothideomycetes</taxon>
        <taxon>Dothideomycetes incertae sedis</taxon>
        <taxon>Botryosphaeriales</taxon>
        <taxon>Phyllostictaceae</taxon>
        <taxon>Phyllosticta</taxon>
    </lineage>
</organism>
<evidence type="ECO:0000256" key="1">
    <source>
        <dbReference type="ARBA" id="ARBA00004496"/>
    </source>
</evidence>
<gene>
    <name evidence="7" type="ORF">HDK90DRAFT_508606</name>
</gene>
<comment type="caution">
    <text evidence="7">The sequence shown here is derived from an EMBL/GenBank/DDBJ whole genome shotgun (WGS) entry which is preliminary data.</text>
</comment>
<proteinExistence type="inferred from homology"/>
<evidence type="ECO:0000256" key="2">
    <source>
        <dbReference type="ARBA" id="ARBA00022490"/>
    </source>
</evidence>
<dbReference type="InterPro" id="IPR051383">
    <property type="entry name" value="COX19"/>
</dbReference>
<feature type="region of interest" description="Disordered" evidence="6">
    <location>
        <begin position="1"/>
        <end position="22"/>
    </location>
</feature>
<keyword evidence="3" id="KW-1015">Disulfide bond</keyword>
<dbReference type="Proteomes" id="UP001492380">
    <property type="component" value="Unassembled WGS sequence"/>
</dbReference>
<dbReference type="PROSITE" id="PS51808">
    <property type="entry name" value="CHCH"/>
    <property type="match status" value="1"/>
</dbReference>
<comment type="function">
    <text evidence="4">Required for the assembly of mitochondrial cytochrome c oxidase.</text>
</comment>
<evidence type="ECO:0008006" key="9">
    <source>
        <dbReference type="Google" id="ProtNLM"/>
    </source>
</evidence>
<evidence type="ECO:0000256" key="4">
    <source>
        <dbReference type="ARBA" id="ARBA00037279"/>
    </source>
</evidence>
<feature type="compositionally biased region" description="Polar residues" evidence="6">
    <location>
        <begin position="88"/>
        <end position="103"/>
    </location>
</feature>
<reference evidence="7 8" key="1">
    <citation type="submission" date="2024-04" db="EMBL/GenBank/DDBJ databases">
        <title>Phyllosticta paracitricarpa is synonymous to the EU quarantine fungus P. citricarpa based on phylogenomic analyses.</title>
        <authorList>
            <consortium name="Lawrence Berkeley National Laboratory"/>
            <person name="Van Ingen-Buijs V.A."/>
            <person name="Van Westerhoven A.C."/>
            <person name="Haridas S."/>
            <person name="Skiadas P."/>
            <person name="Martin F."/>
            <person name="Groenewald J.Z."/>
            <person name="Crous P.W."/>
            <person name="Seidl M.F."/>
        </authorList>
    </citation>
    <scope>NUCLEOTIDE SEQUENCE [LARGE SCALE GENOMIC DNA]</scope>
    <source>
        <strain evidence="7 8">CBS 123374</strain>
    </source>
</reference>
<sequence length="103" mass="11220">MSSFGAPGGGIKVQKPIPPERGSFPLDHFGECKAVMGQYMRCLKAHKGTNDEECRMLAKSYLKCRMDHNLMAPDEMKNLGFEEDKPTNGGTSAANASSDPKRA</sequence>
<keyword evidence="2" id="KW-0963">Cytoplasm</keyword>
<evidence type="ECO:0000313" key="7">
    <source>
        <dbReference type="EMBL" id="KAK8240080.1"/>
    </source>
</evidence>
<evidence type="ECO:0000256" key="6">
    <source>
        <dbReference type="SAM" id="MobiDB-lite"/>
    </source>
</evidence>
<evidence type="ECO:0000256" key="5">
    <source>
        <dbReference type="ARBA" id="ARBA00038223"/>
    </source>
</evidence>
<dbReference type="PANTHER" id="PTHR21107:SF2">
    <property type="entry name" value="CYTOCHROME C OXIDASE ASSEMBLY PROTEIN COX19"/>
    <property type="match status" value="1"/>
</dbReference>
<feature type="region of interest" description="Disordered" evidence="6">
    <location>
        <begin position="78"/>
        <end position="103"/>
    </location>
</feature>
<feature type="compositionally biased region" description="Gly residues" evidence="6">
    <location>
        <begin position="1"/>
        <end position="11"/>
    </location>
</feature>
<keyword evidence="8" id="KW-1185">Reference proteome</keyword>
<protein>
    <recommendedName>
        <fullName evidence="9">Cytochrome c oxidase assembly protein COX19</fullName>
    </recommendedName>
</protein>
<accession>A0ABR1YV81</accession>